<accession>A0A9D1MPB8</accession>
<keyword evidence="4" id="KW-0460">Magnesium</keyword>
<dbReference type="CDD" id="cd10808">
    <property type="entry name" value="YdjC"/>
    <property type="match status" value="1"/>
</dbReference>
<evidence type="ECO:0000256" key="1">
    <source>
        <dbReference type="ARBA" id="ARBA00001946"/>
    </source>
</evidence>
<protein>
    <submittedName>
        <fullName evidence="6">ChbG/HpnK family deacetylase</fullName>
    </submittedName>
</protein>
<organism evidence="6 7">
    <name type="scientific">Candidatus Avacidaminococcus intestinavium</name>
    <dbReference type="NCBI Taxonomy" id="2840684"/>
    <lineage>
        <taxon>Bacteria</taxon>
        <taxon>Bacillati</taxon>
        <taxon>Bacillota</taxon>
        <taxon>Negativicutes</taxon>
        <taxon>Acidaminococcales</taxon>
        <taxon>Acidaminococcaceae</taxon>
        <taxon>Acidaminococcaceae incertae sedis</taxon>
        <taxon>Candidatus Avacidaminococcus</taxon>
    </lineage>
</organism>
<dbReference type="Gene3D" id="3.20.20.370">
    <property type="entry name" value="Glycoside hydrolase/deacetylase"/>
    <property type="match status" value="1"/>
</dbReference>
<proteinExistence type="predicted"/>
<gene>
    <name evidence="6" type="ORF">IAB06_04205</name>
</gene>
<comment type="caution">
    <text evidence="6">The sequence shown here is derived from an EMBL/GenBank/DDBJ whole genome shotgun (WGS) entry which is preliminary data.</text>
</comment>
<dbReference type="GO" id="GO:0005975">
    <property type="term" value="P:carbohydrate metabolic process"/>
    <property type="evidence" value="ECO:0007669"/>
    <property type="project" value="InterPro"/>
</dbReference>
<evidence type="ECO:0000313" key="7">
    <source>
        <dbReference type="Proteomes" id="UP000824099"/>
    </source>
</evidence>
<sequence length="272" mass="29843">MKYLIVNADDFGLNSEINVGIIKGHQKGIISSTSLMCSAPAFEQAVTYARANPKLGIGIHLTLVGGVAPVLSSAKLTTLLDENGLFYRDYGAFLCKYLGKQIKKAEIKAELAAQIEKALQTGLTITHVDSHQHLHVFPGLTEIITDLCVAYDLRKVRLPAENIFWRGACQASSLRWVARGGLTACASVAKRKFRQAGLAYPEHFFGMLAGGHLDENCLNAILSNLPEGVSEIMTHPGLHEAVLRKTFAWGYDWESELTAMLSPRTIDKLYKN</sequence>
<keyword evidence="3" id="KW-0378">Hydrolase</keyword>
<keyword evidence="2" id="KW-0479">Metal-binding</keyword>
<dbReference type="GO" id="GO:0046872">
    <property type="term" value="F:metal ion binding"/>
    <property type="evidence" value="ECO:0007669"/>
    <property type="project" value="UniProtKB-KW"/>
</dbReference>
<dbReference type="EMBL" id="DVNI01000063">
    <property type="protein sequence ID" value="HIU64228.1"/>
    <property type="molecule type" value="Genomic_DNA"/>
</dbReference>
<comment type="cofactor">
    <cofactor evidence="1">
        <name>Mg(2+)</name>
        <dbReference type="ChEBI" id="CHEBI:18420"/>
    </cofactor>
</comment>
<dbReference type="Proteomes" id="UP000824099">
    <property type="component" value="Unassembled WGS sequence"/>
</dbReference>
<dbReference type="PANTHER" id="PTHR31609">
    <property type="entry name" value="YDJC DEACETYLASE FAMILY MEMBER"/>
    <property type="match status" value="1"/>
</dbReference>
<dbReference type="SUPFAM" id="SSF88713">
    <property type="entry name" value="Glycoside hydrolase/deacetylase"/>
    <property type="match status" value="1"/>
</dbReference>
<reference evidence="6" key="1">
    <citation type="submission" date="2020-10" db="EMBL/GenBank/DDBJ databases">
        <authorList>
            <person name="Gilroy R."/>
        </authorList>
    </citation>
    <scope>NUCLEOTIDE SEQUENCE</scope>
    <source>
        <strain evidence="6">CHK160-1198</strain>
    </source>
</reference>
<name>A0A9D1MPB8_9FIRM</name>
<dbReference type="GO" id="GO:0016787">
    <property type="term" value="F:hydrolase activity"/>
    <property type="evidence" value="ECO:0007669"/>
    <property type="project" value="UniProtKB-KW"/>
</dbReference>
<reference evidence="6" key="2">
    <citation type="journal article" date="2021" name="PeerJ">
        <title>Extensive microbial diversity within the chicken gut microbiome revealed by metagenomics and culture.</title>
        <authorList>
            <person name="Gilroy R."/>
            <person name="Ravi A."/>
            <person name="Getino M."/>
            <person name="Pursley I."/>
            <person name="Horton D.L."/>
            <person name="Alikhan N.F."/>
            <person name="Baker D."/>
            <person name="Gharbi K."/>
            <person name="Hall N."/>
            <person name="Watson M."/>
            <person name="Adriaenssens E.M."/>
            <person name="Foster-Nyarko E."/>
            <person name="Jarju S."/>
            <person name="Secka A."/>
            <person name="Antonio M."/>
            <person name="Oren A."/>
            <person name="Chaudhuri R.R."/>
            <person name="La Ragione R."/>
            <person name="Hildebrand F."/>
            <person name="Pallen M.J."/>
        </authorList>
    </citation>
    <scope>NUCLEOTIDE SEQUENCE</scope>
    <source>
        <strain evidence="6">CHK160-1198</strain>
    </source>
</reference>
<evidence type="ECO:0000256" key="5">
    <source>
        <dbReference type="ARBA" id="ARBA00023277"/>
    </source>
</evidence>
<dbReference type="AlphaFoldDB" id="A0A9D1MPB8"/>
<evidence type="ECO:0000256" key="4">
    <source>
        <dbReference type="ARBA" id="ARBA00022842"/>
    </source>
</evidence>
<dbReference type="InterPro" id="IPR011330">
    <property type="entry name" value="Glyco_hydro/deAcase_b/a-brl"/>
</dbReference>
<evidence type="ECO:0000256" key="2">
    <source>
        <dbReference type="ARBA" id="ARBA00022723"/>
    </source>
</evidence>
<dbReference type="Pfam" id="PF04794">
    <property type="entry name" value="YdjC"/>
    <property type="match status" value="1"/>
</dbReference>
<feature type="non-terminal residue" evidence="6">
    <location>
        <position position="272"/>
    </location>
</feature>
<dbReference type="PANTHER" id="PTHR31609:SF1">
    <property type="entry name" value="CARBOHYDRATE DEACETYLASE"/>
    <property type="match status" value="1"/>
</dbReference>
<evidence type="ECO:0000313" key="6">
    <source>
        <dbReference type="EMBL" id="HIU64228.1"/>
    </source>
</evidence>
<evidence type="ECO:0000256" key="3">
    <source>
        <dbReference type="ARBA" id="ARBA00022801"/>
    </source>
</evidence>
<keyword evidence="5" id="KW-0119">Carbohydrate metabolism</keyword>
<dbReference type="GO" id="GO:0019213">
    <property type="term" value="F:deacetylase activity"/>
    <property type="evidence" value="ECO:0007669"/>
    <property type="project" value="TreeGrafter"/>
</dbReference>
<dbReference type="InterPro" id="IPR006879">
    <property type="entry name" value="YdjC-like"/>
</dbReference>